<evidence type="ECO:0000256" key="10">
    <source>
        <dbReference type="SAM" id="Coils"/>
    </source>
</evidence>
<keyword evidence="9" id="KW-0234">DNA repair</keyword>
<evidence type="ECO:0000313" key="14">
    <source>
        <dbReference type="WBParaSite" id="Hba_17346"/>
    </source>
</evidence>
<dbReference type="GO" id="GO:0009411">
    <property type="term" value="P:response to UV"/>
    <property type="evidence" value="ECO:0007669"/>
    <property type="project" value="InterPro"/>
</dbReference>
<feature type="compositionally biased region" description="Acidic residues" evidence="11">
    <location>
        <begin position="271"/>
        <end position="284"/>
    </location>
</feature>
<dbReference type="Pfam" id="PF09740">
    <property type="entry name" value="DUF2043"/>
    <property type="match status" value="1"/>
</dbReference>
<evidence type="ECO:0000256" key="7">
    <source>
        <dbReference type="ARBA" id="ARBA00022833"/>
    </source>
</evidence>
<feature type="coiled-coil region" evidence="10">
    <location>
        <begin position="91"/>
        <end position="118"/>
    </location>
</feature>
<proteinExistence type="inferred from homology"/>
<accession>A0A1I7XJ55</accession>
<reference evidence="14" key="1">
    <citation type="submission" date="2016-11" db="UniProtKB">
        <authorList>
            <consortium name="WormBaseParasite"/>
        </authorList>
    </citation>
    <scope>IDENTIFICATION</scope>
</reference>
<dbReference type="AlphaFoldDB" id="A0A1I7XJ55"/>
<evidence type="ECO:0000256" key="4">
    <source>
        <dbReference type="ARBA" id="ARBA00022723"/>
    </source>
</evidence>
<dbReference type="Proteomes" id="UP000095283">
    <property type="component" value="Unplaced"/>
</dbReference>
<dbReference type="Pfam" id="PF20867">
    <property type="entry name" value="UVSSA_N"/>
    <property type="match status" value="1"/>
</dbReference>
<dbReference type="WBParaSite" id="Hba_17346">
    <property type="protein sequence ID" value="Hba_17346"/>
    <property type="gene ID" value="Hba_17346"/>
</dbReference>
<protein>
    <submittedName>
        <fullName evidence="14">UV-stimulated scaffold protein A</fullName>
    </submittedName>
</protein>
<evidence type="ECO:0000313" key="13">
    <source>
        <dbReference type="Proteomes" id="UP000095283"/>
    </source>
</evidence>
<feature type="region of interest" description="Disordered" evidence="11">
    <location>
        <begin position="265"/>
        <end position="284"/>
    </location>
</feature>
<dbReference type="PANTHER" id="PTHR28670">
    <property type="entry name" value="UV-STIMULATED SCAFFOLD PROTEIN A"/>
    <property type="match status" value="1"/>
</dbReference>
<keyword evidence="5" id="KW-0227">DNA damage</keyword>
<keyword evidence="8 10" id="KW-0175">Coiled coil</keyword>
<evidence type="ECO:0000256" key="2">
    <source>
        <dbReference type="ARBA" id="ARBA00009240"/>
    </source>
</evidence>
<keyword evidence="3" id="KW-0158">Chromosome</keyword>
<dbReference type="InterPro" id="IPR049431">
    <property type="entry name" value="UVSSA_C"/>
</dbReference>
<feature type="domain" description="UV-stimulated scaffold protein A C-terminal" evidence="12">
    <location>
        <begin position="334"/>
        <end position="433"/>
    </location>
</feature>
<keyword evidence="4" id="KW-0479">Metal-binding</keyword>
<keyword evidence="7" id="KW-0862">Zinc</keyword>
<keyword evidence="13" id="KW-1185">Reference proteome</keyword>
<evidence type="ECO:0000256" key="11">
    <source>
        <dbReference type="SAM" id="MobiDB-lite"/>
    </source>
</evidence>
<evidence type="ECO:0000256" key="9">
    <source>
        <dbReference type="ARBA" id="ARBA00023204"/>
    </source>
</evidence>
<dbReference type="InterPro" id="IPR018610">
    <property type="entry name" value="UVSSA"/>
</dbReference>
<evidence type="ECO:0000256" key="5">
    <source>
        <dbReference type="ARBA" id="ARBA00022763"/>
    </source>
</evidence>
<comment type="similarity">
    <text evidence="2">Belongs to the UVSSA family.</text>
</comment>
<evidence type="ECO:0000256" key="6">
    <source>
        <dbReference type="ARBA" id="ARBA00022771"/>
    </source>
</evidence>
<name>A0A1I7XJ55_HETBA</name>
<evidence type="ECO:0000256" key="8">
    <source>
        <dbReference type="ARBA" id="ARBA00023054"/>
    </source>
</evidence>
<dbReference type="InterPro" id="IPR049408">
    <property type="entry name" value="UVSSA_N_a-solenoid_rpt"/>
</dbReference>
<dbReference type="GO" id="GO:0008270">
    <property type="term" value="F:zinc ion binding"/>
    <property type="evidence" value="ECO:0007669"/>
    <property type="project" value="UniProtKB-KW"/>
</dbReference>
<sequence length="525" mass="60404">MAVKVNLVIYDMVVYASIANELLNLVCETDPLHSPLPSSSDGGKELKAYAIKTIKQWNEKFAVGYIKLQSVAEFLRISKSIDYESATAELLAEKKRKDDEIKRRAEKAEKMVENIRKKYYDMKLDIERSINEVQNGLQILVPIFGVDDRDDKSLTNEELNLQKSVVDLDRNALHGYSKGDVITVILNSVIPNVILNEDNRIVAENVRDARIMLGVYKKNIVSWLRKLSGVTTTHSTVKELIDLKYKLEDYIQKVDELHLVLSKAESGNSDESSEAESDLEDVPEKEEEIFVAPDHIPAHIMERIRNIEDMEKPCCSKSSTQDSQSTRTMEKHYIPVVSFDIDLKYWGEKRGPVEVLKNNTDDHRFWRPQDEESISHRDTIDCRVFPFTGTERKSDKQCRARLPSGKLCPRKDLEKCPLHGAIVERNEHGFPTNSCEAKTKEHTSTTREDEEYLRDLETATGQNFQIGTKRHQHKFHHEETSIRKRLEKKLLNKRAIKRVSEVLDTVRKAKIQKKFGGQFAHSLSR</sequence>
<dbReference type="GO" id="GO:0006283">
    <property type="term" value="P:transcription-coupled nucleotide-excision repair"/>
    <property type="evidence" value="ECO:0007669"/>
    <property type="project" value="TreeGrafter"/>
</dbReference>
<evidence type="ECO:0000259" key="12">
    <source>
        <dbReference type="Pfam" id="PF09740"/>
    </source>
</evidence>
<keyword evidence="6" id="KW-0863">Zinc-finger</keyword>
<dbReference type="PANTHER" id="PTHR28670:SF1">
    <property type="entry name" value="UV-STIMULATED SCAFFOLD PROTEIN A"/>
    <property type="match status" value="1"/>
</dbReference>
<evidence type="ECO:0000256" key="3">
    <source>
        <dbReference type="ARBA" id="ARBA00022454"/>
    </source>
</evidence>
<dbReference type="GO" id="GO:0000993">
    <property type="term" value="F:RNA polymerase II complex binding"/>
    <property type="evidence" value="ECO:0007669"/>
    <property type="project" value="TreeGrafter"/>
</dbReference>
<organism evidence="13 14">
    <name type="scientific">Heterorhabditis bacteriophora</name>
    <name type="common">Entomopathogenic nematode worm</name>
    <dbReference type="NCBI Taxonomy" id="37862"/>
    <lineage>
        <taxon>Eukaryota</taxon>
        <taxon>Metazoa</taxon>
        <taxon>Ecdysozoa</taxon>
        <taxon>Nematoda</taxon>
        <taxon>Chromadorea</taxon>
        <taxon>Rhabditida</taxon>
        <taxon>Rhabditina</taxon>
        <taxon>Rhabditomorpha</taxon>
        <taxon>Strongyloidea</taxon>
        <taxon>Heterorhabditidae</taxon>
        <taxon>Heterorhabditis</taxon>
    </lineage>
</organism>
<evidence type="ECO:0000256" key="1">
    <source>
        <dbReference type="ARBA" id="ARBA00004286"/>
    </source>
</evidence>
<comment type="subcellular location">
    <subcellularLocation>
        <location evidence="1">Chromosome</location>
    </subcellularLocation>
</comment>
<dbReference type="GO" id="GO:0005694">
    <property type="term" value="C:chromosome"/>
    <property type="evidence" value="ECO:0007669"/>
    <property type="project" value="UniProtKB-SubCell"/>
</dbReference>